<proteinExistence type="predicted"/>
<dbReference type="RefSeq" id="WP_378553810.1">
    <property type="nucleotide sequence ID" value="NZ_JBHSBA010000015.1"/>
</dbReference>
<gene>
    <name evidence="1" type="ORF">ACFOW8_24470</name>
</gene>
<sequence>MDEIIEPLHLLDWDDIGAVEQHTSAALEQIIARPGVLAAAVRRLPERPELLRLCEHQEFYSVDKLVLYSDEDSGIRVRLHVFLPNHSDQPHNHRWTFATSVLKGEYHHVLYGDAPEGTLPLIVHARSERPGDGYVLHHSVVHAVTAAPDTVSLMIRGPAVKDRSVVFTRQMVRWHYSATQDSVADTANKELTPARLAELTDLLEEWGLLG</sequence>
<dbReference type="EMBL" id="JBHSBA010000015">
    <property type="protein sequence ID" value="MFC4128085.1"/>
    <property type="molecule type" value="Genomic_DNA"/>
</dbReference>
<name>A0ABV8LB45_9NOCA</name>
<dbReference type="Gene3D" id="2.60.120.10">
    <property type="entry name" value="Jelly Rolls"/>
    <property type="match status" value="1"/>
</dbReference>
<accession>A0ABV8LB45</accession>
<dbReference type="Proteomes" id="UP001595767">
    <property type="component" value="Unassembled WGS sequence"/>
</dbReference>
<dbReference type="SUPFAM" id="SSF51182">
    <property type="entry name" value="RmlC-like cupins"/>
    <property type="match status" value="1"/>
</dbReference>
<comment type="caution">
    <text evidence="1">The sequence shown here is derived from an EMBL/GenBank/DDBJ whole genome shotgun (WGS) entry which is preliminary data.</text>
</comment>
<dbReference type="InterPro" id="IPR011051">
    <property type="entry name" value="RmlC_Cupin_sf"/>
</dbReference>
<keyword evidence="2" id="KW-1185">Reference proteome</keyword>
<reference evidence="2" key="1">
    <citation type="journal article" date="2019" name="Int. J. Syst. Evol. Microbiol.">
        <title>The Global Catalogue of Microorganisms (GCM) 10K type strain sequencing project: providing services to taxonomists for standard genome sequencing and annotation.</title>
        <authorList>
            <consortium name="The Broad Institute Genomics Platform"/>
            <consortium name="The Broad Institute Genome Sequencing Center for Infectious Disease"/>
            <person name="Wu L."/>
            <person name="Ma J."/>
        </authorList>
    </citation>
    <scope>NUCLEOTIDE SEQUENCE [LARGE SCALE GENOMIC DNA]</scope>
    <source>
        <strain evidence="2">CGMCC 4.7204</strain>
    </source>
</reference>
<evidence type="ECO:0008006" key="3">
    <source>
        <dbReference type="Google" id="ProtNLM"/>
    </source>
</evidence>
<dbReference type="InterPro" id="IPR014710">
    <property type="entry name" value="RmlC-like_jellyroll"/>
</dbReference>
<protein>
    <recommendedName>
        <fullName evidence="3">Cysteine dioxygenase type I</fullName>
    </recommendedName>
</protein>
<evidence type="ECO:0000313" key="1">
    <source>
        <dbReference type="EMBL" id="MFC4128085.1"/>
    </source>
</evidence>
<organism evidence="1 2">
    <name type="scientific">Nocardia rhizosphaerae</name>
    <dbReference type="NCBI Taxonomy" id="1691571"/>
    <lineage>
        <taxon>Bacteria</taxon>
        <taxon>Bacillati</taxon>
        <taxon>Actinomycetota</taxon>
        <taxon>Actinomycetes</taxon>
        <taxon>Mycobacteriales</taxon>
        <taxon>Nocardiaceae</taxon>
        <taxon>Nocardia</taxon>
    </lineage>
</organism>
<evidence type="ECO:0000313" key="2">
    <source>
        <dbReference type="Proteomes" id="UP001595767"/>
    </source>
</evidence>